<dbReference type="AlphaFoldDB" id="A0A1B0AZR0"/>
<dbReference type="EMBL" id="JXJN01006434">
    <property type="status" value="NOT_ANNOTATED_CDS"/>
    <property type="molecule type" value="Genomic_DNA"/>
</dbReference>
<accession>A0A1B0AZR0</accession>
<sequence>MSMHGCRLFAIAQYFLDTLIYMHYLYCMKRILEHYTHNKDVNMPSFSASEYKKIEGEVIKRQKH</sequence>
<reference evidence="2" key="1">
    <citation type="submission" date="2015-01" db="EMBL/GenBank/DDBJ databases">
        <authorList>
            <person name="Aksoy S."/>
            <person name="Warren W."/>
            <person name="Wilson R.K."/>
        </authorList>
    </citation>
    <scope>NUCLEOTIDE SEQUENCE [LARGE SCALE GENOMIC DNA]</scope>
    <source>
        <strain evidence="2">IAEA</strain>
    </source>
</reference>
<organism evidence="1 2">
    <name type="scientific">Glossina palpalis gambiensis</name>
    <dbReference type="NCBI Taxonomy" id="67801"/>
    <lineage>
        <taxon>Eukaryota</taxon>
        <taxon>Metazoa</taxon>
        <taxon>Ecdysozoa</taxon>
        <taxon>Arthropoda</taxon>
        <taxon>Hexapoda</taxon>
        <taxon>Insecta</taxon>
        <taxon>Pterygota</taxon>
        <taxon>Neoptera</taxon>
        <taxon>Endopterygota</taxon>
        <taxon>Diptera</taxon>
        <taxon>Brachycera</taxon>
        <taxon>Muscomorpha</taxon>
        <taxon>Hippoboscoidea</taxon>
        <taxon>Glossinidae</taxon>
        <taxon>Glossina</taxon>
    </lineage>
</organism>
<dbReference type="EMBL" id="JXJN01006435">
    <property type="status" value="NOT_ANNOTATED_CDS"/>
    <property type="molecule type" value="Genomic_DNA"/>
</dbReference>
<dbReference type="EMBL" id="JXJN01006433">
    <property type="status" value="NOT_ANNOTATED_CDS"/>
    <property type="molecule type" value="Genomic_DNA"/>
</dbReference>
<protein>
    <submittedName>
        <fullName evidence="1">Uncharacterized protein</fullName>
    </submittedName>
</protein>
<evidence type="ECO:0000313" key="2">
    <source>
        <dbReference type="Proteomes" id="UP000092460"/>
    </source>
</evidence>
<proteinExistence type="predicted"/>
<name>A0A1B0AZR0_9MUSC</name>
<evidence type="ECO:0000313" key="1">
    <source>
        <dbReference type="EnsemblMetazoa" id="GPPI014066-PA"/>
    </source>
</evidence>
<keyword evidence="2" id="KW-1185">Reference proteome</keyword>
<reference evidence="1" key="2">
    <citation type="submission" date="2020-05" db="UniProtKB">
        <authorList>
            <consortium name="EnsemblMetazoa"/>
        </authorList>
    </citation>
    <scope>IDENTIFICATION</scope>
    <source>
        <strain evidence="1">IAEA</strain>
    </source>
</reference>
<dbReference type="VEuPathDB" id="VectorBase:GPPI014066"/>
<dbReference type="Proteomes" id="UP000092460">
    <property type="component" value="Unassembled WGS sequence"/>
</dbReference>
<dbReference type="EnsemblMetazoa" id="GPPI014066-RA">
    <property type="protein sequence ID" value="GPPI014066-PA"/>
    <property type="gene ID" value="GPPI014066"/>
</dbReference>